<feature type="domain" description="Heterokaryon incompatibility" evidence="1">
    <location>
        <begin position="210"/>
        <end position="347"/>
    </location>
</feature>
<organism evidence="2 3">
    <name type="scientific">Conoideocrella luteorostrata</name>
    <dbReference type="NCBI Taxonomy" id="1105319"/>
    <lineage>
        <taxon>Eukaryota</taxon>
        <taxon>Fungi</taxon>
        <taxon>Dikarya</taxon>
        <taxon>Ascomycota</taxon>
        <taxon>Pezizomycotina</taxon>
        <taxon>Sordariomycetes</taxon>
        <taxon>Hypocreomycetidae</taxon>
        <taxon>Hypocreales</taxon>
        <taxon>Clavicipitaceae</taxon>
        <taxon>Conoideocrella</taxon>
    </lineage>
</organism>
<dbReference type="Pfam" id="PF06985">
    <property type="entry name" value="HET"/>
    <property type="match status" value="1"/>
</dbReference>
<gene>
    <name evidence="2" type="ORF">QQS21_008780</name>
</gene>
<dbReference type="Proteomes" id="UP001251528">
    <property type="component" value="Unassembled WGS sequence"/>
</dbReference>
<dbReference type="PANTHER" id="PTHR33112">
    <property type="entry name" value="DOMAIN PROTEIN, PUTATIVE-RELATED"/>
    <property type="match status" value="1"/>
</dbReference>
<dbReference type="InterPro" id="IPR010730">
    <property type="entry name" value="HET"/>
</dbReference>
<proteinExistence type="predicted"/>
<protein>
    <recommendedName>
        <fullName evidence="1">Heterokaryon incompatibility domain-containing protein</fullName>
    </recommendedName>
</protein>
<accession>A0AAJ0CIC4</accession>
<evidence type="ECO:0000313" key="2">
    <source>
        <dbReference type="EMBL" id="KAK2593514.1"/>
    </source>
</evidence>
<keyword evidence="3" id="KW-1185">Reference proteome</keyword>
<evidence type="ECO:0000313" key="3">
    <source>
        <dbReference type="Proteomes" id="UP001251528"/>
    </source>
</evidence>
<dbReference type="PANTHER" id="PTHR33112:SF1">
    <property type="entry name" value="HETEROKARYON INCOMPATIBILITY DOMAIN-CONTAINING PROTEIN"/>
    <property type="match status" value="1"/>
</dbReference>
<evidence type="ECO:0000259" key="1">
    <source>
        <dbReference type="Pfam" id="PF06985"/>
    </source>
</evidence>
<name>A0AAJ0CIC4_9HYPO</name>
<reference evidence="2" key="1">
    <citation type="submission" date="2023-06" db="EMBL/GenBank/DDBJ databases">
        <title>Conoideocrella luteorostrata (Hypocreales: Clavicipitaceae), a potential biocontrol fungus for elongate hemlock scale in United States Christmas tree production areas.</title>
        <authorList>
            <person name="Barrett H."/>
            <person name="Lovett B."/>
            <person name="Macias A.M."/>
            <person name="Stajich J.E."/>
            <person name="Kasson M.T."/>
        </authorList>
    </citation>
    <scope>NUCLEOTIDE SEQUENCE</scope>
    <source>
        <strain evidence="2">ARSEF 14590</strain>
    </source>
</reference>
<dbReference type="EMBL" id="JASWJB010000208">
    <property type="protein sequence ID" value="KAK2593514.1"/>
    <property type="molecule type" value="Genomic_DNA"/>
</dbReference>
<dbReference type="AlphaFoldDB" id="A0AAJ0CIC4"/>
<comment type="caution">
    <text evidence="2">The sequence shown here is derived from an EMBL/GenBank/DDBJ whole genome shotgun (WGS) entry which is preliminary data.</text>
</comment>
<sequence>MEPRLSTETFVCELCRKIDFGKAERQITHNPPPTEGIILDQDAARFLHPTKTHCALCKLLSGAVSRKVRGKPGDSGIHELRLCAFSYLESRYGFSRKTKGAQDSVMLFVTADSEFTLDEYFENSGLLESGLVVCYPYRAEPEFLKPRAIPEIFDYGRAKLWIDNCREKHGGECVKRLDFAGPRQLKLIDCETLDIIGAGAGAGADASIKWVALSYVWKRGMKTPFVQDFQKLPRQTSRVVQDAIAVTKHLGYQYLWVDKYCIGQSDSLELDDQIHNMHQIYNNAELTIIAAAGPDEEYGLPGVGSTMRFRQNIVHLDGMVFLSTGPDPALYAAEKSRWWTRGWTFQEGVLSRRRLVFTEHQAFFECSTASWTEAVGGLECIQDRRTVDWSSWKIGCFLLSQYRTQLHNQDLQQGTTSHSDTTVAEEEQMMDTNVAVQLLGFFRLLQQYTTRELTFDADSLNAATGLLQMLAKKTPPTLHLMGLPYIPSDDNQAVLVEPYVFASLSWHHRSGIIPRRRPDFPSWTWAGWAGGIRWMCYPYLQSSRDLKCKFHSVRFQSRDGVLISASDYMQANTSSGCYADSTTAIYFQAQQVPGSMFRMEHDGNDWENVTVDGNYLLVGSGILLPTETPAAFIDRLNDGTWSCLVLGDFADGRGRDTPKRYLLVVQWEGDTMATRVGAILAENRMGANNES</sequence>